<dbReference type="STRING" id="69960.SAMN05421720_11818"/>
<dbReference type="SUPFAM" id="SSF52540">
    <property type="entry name" value="P-loop containing nucleoside triphosphate hydrolases"/>
    <property type="match status" value="1"/>
</dbReference>
<dbReference type="RefSeq" id="WP_281242573.1">
    <property type="nucleotide sequence ID" value="NZ_FNAP01000018.1"/>
</dbReference>
<dbReference type="AlphaFoldDB" id="A0A1G7H6C7"/>
<protein>
    <submittedName>
        <fullName evidence="1">Chromosome partitioning protein</fullName>
    </submittedName>
</protein>
<evidence type="ECO:0000313" key="1">
    <source>
        <dbReference type="EMBL" id="SDE95873.1"/>
    </source>
</evidence>
<name>A0A1G7H6C7_9PROT</name>
<dbReference type="EMBL" id="FNAP01000018">
    <property type="protein sequence ID" value="SDE95873.1"/>
    <property type="molecule type" value="Genomic_DNA"/>
</dbReference>
<dbReference type="Pfam" id="PF09140">
    <property type="entry name" value="MipZ"/>
    <property type="match status" value="1"/>
</dbReference>
<dbReference type="CDD" id="cd02042">
    <property type="entry name" value="ParAB_family"/>
    <property type="match status" value="1"/>
</dbReference>
<accession>A0A1G7H6C7</accession>
<reference evidence="1 2" key="1">
    <citation type="submission" date="2016-10" db="EMBL/GenBank/DDBJ databases">
        <authorList>
            <person name="de Groot N.N."/>
        </authorList>
    </citation>
    <scope>NUCLEOTIDE SEQUENCE [LARGE SCALE GENOMIC DNA]</scope>
    <source>
        <strain evidence="1 2">ATCC 700224</strain>
    </source>
</reference>
<dbReference type="InterPro" id="IPR015223">
    <property type="entry name" value="MipZ"/>
</dbReference>
<dbReference type="InterPro" id="IPR027417">
    <property type="entry name" value="P-loop_NTPase"/>
</dbReference>
<evidence type="ECO:0000313" key="2">
    <source>
        <dbReference type="Proteomes" id="UP000199412"/>
    </source>
</evidence>
<dbReference type="PANTHER" id="PTHR13696">
    <property type="entry name" value="P-LOOP CONTAINING NUCLEOSIDE TRIPHOSPHATE HYDROLASE"/>
    <property type="match status" value="1"/>
</dbReference>
<dbReference type="Gene3D" id="3.40.50.300">
    <property type="entry name" value="P-loop containing nucleotide triphosphate hydrolases"/>
    <property type="match status" value="1"/>
</dbReference>
<proteinExistence type="predicted"/>
<dbReference type="Proteomes" id="UP000199412">
    <property type="component" value="Unassembled WGS sequence"/>
</dbReference>
<gene>
    <name evidence="1" type="ORF">SAMN05421720_11818</name>
</gene>
<organism evidence="1 2">
    <name type="scientific">Rhodospira trueperi</name>
    <dbReference type="NCBI Taxonomy" id="69960"/>
    <lineage>
        <taxon>Bacteria</taxon>
        <taxon>Pseudomonadati</taxon>
        <taxon>Pseudomonadota</taxon>
        <taxon>Alphaproteobacteria</taxon>
        <taxon>Rhodospirillales</taxon>
        <taxon>Rhodospirillaceae</taxon>
        <taxon>Rhodospira</taxon>
    </lineage>
</organism>
<keyword evidence="2" id="KW-1185">Reference proteome</keyword>
<dbReference type="PANTHER" id="PTHR13696:SF96">
    <property type="entry name" value="COBQ_COBB_MIND_PARA NUCLEOTIDE BINDING DOMAIN-CONTAINING PROTEIN"/>
    <property type="match status" value="1"/>
</dbReference>
<dbReference type="InterPro" id="IPR050678">
    <property type="entry name" value="DNA_Partitioning_ATPase"/>
</dbReference>
<sequence>MNMVSSIPQTAPGAPRVVVVGNEKGGSGKSTVAMHLLIGFLRAGFTVGSIDLDARQGTLSTYVSNRESYSHRFGLPLPMPTHQAIHLTGQEAGDRNRLDDAVQALLTECDLVLIDTPGADNHLSRAGHAWADILVTPLNDSFIDLDVLAKVDPASMRILRPSHYSEMVWDIKKQRGQRDGGSIHWVVLRNRLSQLDARNKRDMEGLLRDLSRRIGFQLIEGLCERVIYREMYLKGLTLLDLREKGTDITLSMSHIAARQELRRLLDALGVPHQEGDGVAPASAPAAKAAVG</sequence>